<feature type="transmembrane region" description="Helical" evidence="1">
    <location>
        <begin position="114"/>
        <end position="132"/>
    </location>
</feature>
<feature type="transmembrane region" description="Helical" evidence="1">
    <location>
        <begin position="247"/>
        <end position="266"/>
    </location>
</feature>
<accession>A0ABW6KAT7</accession>
<evidence type="ECO:0000313" key="3">
    <source>
        <dbReference type="Proteomes" id="UP001601059"/>
    </source>
</evidence>
<keyword evidence="1" id="KW-1133">Transmembrane helix</keyword>
<feature type="transmembrane region" description="Helical" evidence="1">
    <location>
        <begin position="138"/>
        <end position="157"/>
    </location>
</feature>
<keyword evidence="1" id="KW-0812">Transmembrane</keyword>
<feature type="transmembrane region" description="Helical" evidence="1">
    <location>
        <begin position="53"/>
        <end position="78"/>
    </location>
</feature>
<dbReference type="Pfam" id="PF04018">
    <property type="entry name" value="VCA0040-like"/>
    <property type="match status" value="1"/>
</dbReference>
<dbReference type="PANTHER" id="PTHR37308:SF1">
    <property type="entry name" value="POLYPRENYL-PHOSPHATE TRANSPORTER"/>
    <property type="match status" value="1"/>
</dbReference>
<reference evidence="2 3" key="1">
    <citation type="submission" date="2024-08" db="EMBL/GenBank/DDBJ databases">
        <title>Two novel Cytobacillus novel species.</title>
        <authorList>
            <person name="Liu G."/>
        </authorList>
    </citation>
    <scope>NUCLEOTIDE SEQUENCE [LARGE SCALE GENOMIC DNA]</scope>
    <source>
        <strain evidence="2 3">FJAT-54145</strain>
    </source>
</reference>
<feature type="transmembrane region" description="Helical" evidence="1">
    <location>
        <begin position="12"/>
        <end position="33"/>
    </location>
</feature>
<dbReference type="RefSeq" id="WP_389358378.1">
    <property type="nucleotide sequence ID" value="NZ_JBIACK010000001.1"/>
</dbReference>
<name>A0ABW6KAT7_9BACI</name>
<dbReference type="InterPro" id="IPR007163">
    <property type="entry name" value="VCA0040-like"/>
</dbReference>
<dbReference type="EMBL" id="JBIACK010000001">
    <property type="protein sequence ID" value="MFE8699842.1"/>
    <property type="molecule type" value="Genomic_DNA"/>
</dbReference>
<feature type="transmembrane region" description="Helical" evidence="1">
    <location>
        <begin position="84"/>
        <end position="102"/>
    </location>
</feature>
<dbReference type="PANTHER" id="PTHR37308">
    <property type="entry name" value="INTEGRAL MEMBRANE PROTEIN"/>
    <property type="match status" value="1"/>
</dbReference>
<sequence>MFEWKNIFKGMMIGASDVVPGVSGGTIALLVGIYERLIAAINGVLTREWKKHVIFLIPVGIGVGVSILTLSHLLSWLLEVYPQPTFFFFLGLILAIIPILLVEADYKKTYNGTHYILLVIAAIAVACTGLVGDDQGTVMTDLAIGNYIFLFFAGWLASSAMILPGISGSMILLLLGVYVTIIDAIKTFNIPIIITVGMGIVIGLLLTSKLIRYLFLHYRTATYAIVTGFVVGSIFVIFPGIPNNVPLMVVSIVCMILGYWVAYRLGKIERKESSAS</sequence>
<protein>
    <submittedName>
        <fullName evidence="2">DUF368 domain-containing protein</fullName>
    </submittedName>
</protein>
<feature type="transmembrane region" description="Helical" evidence="1">
    <location>
        <begin position="162"/>
        <end position="182"/>
    </location>
</feature>
<keyword evidence="3" id="KW-1185">Reference proteome</keyword>
<organism evidence="2 3">
    <name type="scientific">Cytobacillus spartinae</name>
    <dbReference type="NCBI Taxonomy" id="3299023"/>
    <lineage>
        <taxon>Bacteria</taxon>
        <taxon>Bacillati</taxon>
        <taxon>Bacillota</taxon>
        <taxon>Bacilli</taxon>
        <taxon>Bacillales</taxon>
        <taxon>Bacillaceae</taxon>
        <taxon>Cytobacillus</taxon>
    </lineage>
</organism>
<evidence type="ECO:0000256" key="1">
    <source>
        <dbReference type="SAM" id="Phobius"/>
    </source>
</evidence>
<feature type="transmembrane region" description="Helical" evidence="1">
    <location>
        <begin position="220"/>
        <end position="241"/>
    </location>
</feature>
<gene>
    <name evidence="2" type="ORF">ACFYKX_04315</name>
</gene>
<evidence type="ECO:0000313" key="2">
    <source>
        <dbReference type="EMBL" id="MFE8699842.1"/>
    </source>
</evidence>
<proteinExistence type="predicted"/>
<feature type="transmembrane region" description="Helical" evidence="1">
    <location>
        <begin position="188"/>
        <end position="208"/>
    </location>
</feature>
<keyword evidence="1" id="KW-0472">Membrane</keyword>
<comment type="caution">
    <text evidence="2">The sequence shown here is derived from an EMBL/GenBank/DDBJ whole genome shotgun (WGS) entry which is preliminary data.</text>
</comment>
<dbReference type="Proteomes" id="UP001601059">
    <property type="component" value="Unassembled WGS sequence"/>
</dbReference>